<evidence type="ECO:0000256" key="6">
    <source>
        <dbReference type="PIRSR" id="PIRSR000097-2"/>
    </source>
</evidence>
<accession>A0A934IKQ3</accession>
<evidence type="ECO:0000313" key="10">
    <source>
        <dbReference type="EMBL" id="MBJ3778429.1"/>
    </source>
</evidence>
<comment type="similarity">
    <text evidence="1">Belongs to the aldo/keto reductase family.</text>
</comment>
<name>A0A934IKQ3_9HYPH</name>
<evidence type="ECO:0000256" key="2">
    <source>
        <dbReference type="ARBA" id="ARBA00022857"/>
    </source>
</evidence>
<evidence type="ECO:0000256" key="8">
    <source>
        <dbReference type="SAM" id="MobiDB-lite"/>
    </source>
</evidence>
<comment type="catalytic activity">
    <reaction evidence="4">
        <text>hydroxyacetone + NADP(+) = methylglyoxal + NADPH + H(+)</text>
        <dbReference type="Rhea" id="RHEA:27986"/>
        <dbReference type="ChEBI" id="CHEBI:15378"/>
        <dbReference type="ChEBI" id="CHEBI:17158"/>
        <dbReference type="ChEBI" id="CHEBI:27957"/>
        <dbReference type="ChEBI" id="CHEBI:57783"/>
        <dbReference type="ChEBI" id="CHEBI:58349"/>
    </reaction>
</comment>
<dbReference type="PROSITE" id="PS00062">
    <property type="entry name" value="ALDOKETO_REDUCTASE_2"/>
    <property type="match status" value="1"/>
</dbReference>
<dbReference type="Proteomes" id="UP000609531">
    <property type="component" value="Unassembled WGS sequence"/>
</dbReference>
<evidence type="ECO:0000256" key="4">
    <source>
        <dbReference type="ARBA" id="ARBA00049445"/>
    </source>
</evidence>
<keyword evidence="3" id="KW-0560">Oxidoreductase</keyword>
<dbReference type="InterPro" id="IPR018170">
    <property type="entry name" value="Aldo/ket_reductase_CS"/>
</dbReference>
<dbReference type="GO" id="GO:0051596">
    <property type="term" value="P:methylglyoxal catabolic process"/>
    <property type="evidence" value="ECO:0007669"/>
    <property type="project" value="TreeGrafter"/>
</dbReference>
<dbReference type="RefSeq" id="WP_198884332.1">
    <property type="nucleotide sequence ID" value="NZ_JAEKJA010000027.1"/>
</dbReference>
<dbReference type="GO" id="GO:1990002">
    <property type="term" value="F:methylglyoxal reductase (NADPH) (acetol producing) activity"/>
    <property type="evidence" value="ECO:0007669"/>
    <property type="project" value="TreeGrafter"/>
</dbReference>
<dbReference type="InterPro" id="IPR023210">
    <property type="entry name" value="NADP_OxRdtase_dom"/>
</dbReference>
<feature type="domain" description="NADP-dependent oxidoreductase" evidence="9">
    <location>
        <begin position="15"/>
        <end position="256"/>
    </location>
</feature>
<dbReference type="EMBL" id="JAEKJA010000027">
    <property type="protein sequence ID" value="MBJ3778429.1"/>
    <property type="molecule type" value="Genomic_DNA"/>
</dbReference>
<dbReference type="InterPro" id="IPR020471">
    <property type="entry name" value="AKR"/>
</dbReference>
<dbReference type="PIRSF" id="PIRSF000097">
    <property type="entry name" value="AKR"/>
    <property type="match status" value="1"/>
</dbReference>
<dbReference type="InterPro" id="IPR036812">
    <property type="entry name" value="NAD(P)_OxRdtase_dom_sf"/>
</dbReference>
<keyword evidence="2" id="KW-0521">NADP</keyword>
<evidence type="ECO:0000313" key="11">
    <source>
        <dbReference type="Proteomes" id="UP000609531"/>
    </source>
</evidence>
<organism evidence="10 11">
    <name type="scientific">Acuticoccus mangrovi</name>
    <dbReference type="NCBI Taxonomy" id="2796142"/>
    <lineage>
        <taxon>Bacteria</taxon>
        <taxon>Pseudomonadati</taxon>
        <taxon>Pseudomonadota</taxon>
        <taxon>Alphaproteobacteria</taxon>
        <taxon>Hyphomicrobiales</taxon>
        <taxon>Amorphaceae</taxon>
        <taxon>Acuticoccus</taxon>
    </lineage>
</organism>
<dbReference type="PANTHER" id="PTHR43827:SF3">
    <property type="entry name" value="NADP-DEPENDENT OXIDOREDUCTASE DOMAIN-CONTAINING PROTEIN"/>
    <property type="match status" value="1"/>
</dbReference>
<keyword evidence="11" id="KW-1185">Reference proteome</keyword>
<dbReference type="PANTHER" id="PTHR43827">
    <property type="entry name" value="2,5-DIKETO-D-GLUCONIC ACID REDUCTASE"/>
    <property type="match status" value="1"/>
</dbReference>
<gene>
    <name evidence="10" type="ORF">JCR33_22205</name>
</gene>
<dbReference type="FunFam" id="3.20.20.100:FF:000002">
    <property type="entry name" value="2,5-diketo-D-gluconic acid reductase A"/>
    <property type="match status" value="1"/>
</dbReference>
<feature type="binding site" evidence="6">
    <location>
        <position position="106"/>
    </location>
    <ligand>
        <name>substrate</name>
    </ligand>
</feature>
<reference evidence="10" key="1">
    <citation type="submission" date="2020-12" db="EMBL/GenBank/DDBJ databases">
        <title>Bacterial taxonomy.</title>
        <authorList>
            <person name="Pan X."/>
        </authorList>
    </citation>
    <scope>NUCLEOTIDE SEQUENCE</scope>
    <source>
        <strain evidence="10">B2012</strain>
    </source>
</reference>
<dbReference type="PROSITE" id="PS00798">
    <property type="entry name" value="ALDOKETO_REDUCTASE_1"/>
    <property type="match status" value="1"/>
</dbReference>
<dbReference type="SUPFAM" id="SSF51430">
    <property type="entry name" value="NAD(P)-linked oxidoreductase"/>
    <property type="match status" value="1"/>
</dbReference>
<comment type="caution">
    <text evidence="10">The sequence shown here is derived from an EMBL/GenBank/DDBJ whole genome shotgun (WGS) entry which is preliminary data.</text>
</comment>
<dbReference type="PRINTS" id="PR00069">
    <property type="entry name" value="ALDKETRDTASE"/>
</dbReference>
<dbReference type="AlphaFoldDB" id="A0A934IKQ3"/>
<evidence type="ECO:0000256" key="7">
    <source>
        <dbReference type="PIRSR" id="PIRSR000097-3"/>
    </source>
</evidence>
<proteinExistence type="inferred from homology"/>
<protein>
    <submittedName>
        <fullName evidence="10">Aldo/keto reductase</fullName>
    </submittedName>
</protein>
<evidence type="ECO:0000256" key="1">
    <source>
        <dbReference type="ARBA" id="ARBA00007905"/>
    </source>
</evidence>
<evidence type="ECO:0000259" key="9">
    <source>
        <dbReference type="Pfam" id="PF00248"/>
    </source>
</evidence>
<evidence type="ECO:0000256" key="3">
    <source>
        <dbReference type="ARBA" id="ARBA00023002"/>
    </source>
</evidence>
<dbReference type="Pfam" id="PF00248">
    <property type="entry name" value="Aldo_ket_red"/>
    <property type="match status" value="1"/>
</dbReference>
<evidence type="ECO:0000256" key="5">
    <source>
        <dbReference type="PIRSR" id="PIRSR000097-1"/>
    </source>
</evidence>
<feature type="site" description="Lowers pKa of active site Tyr" evidence="7">
    <location>
        <position position="73"/>
    </location>
</feature>
<feature type="region of interest" description="Disordered" evidence="8">
    <location>
        <begin position="268"/>
        <end position="290"/>
    </location>
</feature>
<dbReference type="Gene3D" id="3.20.20.100">
    <property type="entry name" value="NADP-dependent oxidoreductase domain"/>
    <property type="match status" value="1"/>
</dbReference>
<feature type="active site" description="Proton donor" evidence="5">
    <location>
        <position position="48"/>
    </location>
</feature>
<sequence>MIYRTLLGGHRMPALGFGTWELEGDVCRQAVETALEVGYRHIDTAVRYGNEAAVGAALAASGVPREALFVTTKVWHDSLTAPAVRASAEASLGCLGLDYVDLLLVHWPNPEVPLEETLEAFAALQAEGLARSIGVSNFPVRLIEQAVDAIGARVATNQVEFHPFLDQSRLHAALEARGIVLSAYQPLAGSRALSEPVVVEIAAARGRTPAQIVLRWILQQEGTAAIPRSRNPVNIRRNFEIFDFTLSTAEMGRISRLRGERRFLTPSFAPEWDDGDASTDPTPKRSARRM</sequence>